<feature type="region of interest" description="Disordered" evidence="1">
    <location>
        <begin position="214"/>
        <end position="240"/>
    </location>
</feature>
<protein>
    <recommendedName>
        <fullName evidence="5">SWIM-type domain-containing protein</fullName>
    </recommendedName>
</protein>
<feature type="compositionally biased region" description="Polar residues" evidence="1">
    <location>
        <begin position="228"/>
        <end position="239"/>
    </location>
</feature>
<evidence type="ECO:0000256" key="2">
    <source>
        <dbReference type="SAM" id="SignalP"/>
    </source>
</evidence>
<accession>A0AAV9VFE0</accession>
<feature type="region of interest" description="Disordered" evidence="1">
    <location>
        <begin position="24"/>
        <end position="47"/>
    </location>
</feature>
<organism evidence="3 4">
    <name type="scientific">Orbilia brochopaga</name>
    <dbReference type="NCBI Taxonomy" id="3140254"/>
    <lineage>
        <taxon>Eukaryota</taxon>
        <taxon>Fungi</taxon>
        <taxon>Dikarya</taxon>
        <taxon>Ascomycota</taxon>
        <taxon>Pezizomycotina</taxon>
        <taxon>Orbiliomycetes</taxon>
        <taxon>Orbiliales</taxon>
        <taxon>Orbiliaceae</taxon>
        <taxon>Orbilia</taxon>
    </lineage>
</organism>
<comment type="caution">
    <text evidence="3">The sequence shown here is derived from an EMBL/GenBank/DDBJ whole genome shotgun (WGS) entry which is preliminary data.</text>
</comment>
<evidence type="ECO:0000313" key="4">
    <source>
        <dbReference type="Proteomes" id="UP001375240"/>
    </source>
</evidence>
<gene>
    <name evidence="3" type="ORF">TWF696_000898</name>
</gene>
<name>A0AAV9VFE0_9PEZI</name>
<dbReference type="Proteomes" id="UP001375240">
    <property type="component" value="Unassembled WGS sequence"/>
</dbReference>
<keyword evidence="2" id="KW-0732">Signal</keyword>
<feature type="chain" id="PRO_5043339760" description="SWIM-type domain-containing protein" evidence="2">
    <location>
        <begin position="23"/>
        <end position="320"/>
    </location>
</feature>
<evidence type="ECO:0000256" key="1">
    <source>
        <dbReference type="SAM" id="MobiDB-lite"/>
    </source>
</evidence>
<evidence type="ECO:0000313" key="3">
    <source>
        <dbReference type="EMBL" id="KAK6359759.1"/>
    </source>
</evidence>
<evidence type="ECO:0008006" key="5">
    <source>
        <dbReference type="Google" id="ProtNLM"/>
    </source>
</evidence>
<keyword evidence="4" id="KW-1185">Reference proteome</keyword>
<feature type="signal peptide" evidence="2">
    <location>
        <begin position="1"/>
        <end position="22"/>
    </location>
</feature>
<proteinExistence type="predicted"/>
<feature type="compositionally biased region" description="Pro residues" evidence="1">
    <location>
        <begin position="24"/>
        <end position="44"/>
    </location>
</feature>
<sequence>MSAALDLPARTLLTALLDAIAAIPPPPHAPPPPPSRRAYPPPNPLRSLPPQSRNLFLTAHCLLPTTFLEALSLLEKSLVVRYSTVSSSTTPPSMPQVYYIRSNPPPPESLAIPGPNFTAPASKPKNSNAKSYVYEVRPAAWNCTCITFTLAAYQRHTLLHTQNKGYGYNPSPIDAFDNEGDGAVEDAENLDGNIISNDTGGDDIGAAEDEIEATGVTDVEDKGEGKENIQSPADGNTESAELDDDYLDEEENDESIWYGGVHTLHNAAAKNRGMKGGTVPICKHLLAAVLAERCVNLFGEYVVEKVVTADEMAEMAVLWE</sequence>
<dbReference type="EMBL" id="JAVHNQ010000001">
    <property type="protein sequence ID" value="KAK6359759.1"/>
    <property type="molecule type" value="Genomic_DNA"/>
</dbReference>
<dbReference type="AlphaFoldDB" id="A0AAV9VFE0"/>
<reference evidence="3 4" key="1">
    <citation type="submission" date="2019-10" db="EMBL/GenBank/DDBJ databases">
        <authorList>
            <person name="Palmer J.M."/>
        </authorList>
    </citation>
    <scope>NUCLEOTIDE SEQUENCE [LARGE SCALE GENOMIC DNA]</scope>
    <source>
        <strain evidence="3 4">TWF696</strain>
    </source>
</reference>